<sequence>MATTLRERANLLLEGMGIEKTATILTDVKAIASKLGVDYTALGPTLAACEAKRARAPASTPPKRKAKRAAIDLTQSDSEDDAKPKRARVEPWETPAWKAHMAEEKKPLELPSSIFAKARMSRRPNLYSPERLEKINRFRASLDDEEEWRKIHDPVGHKRMWLYRIHAKKDWTKLFLKSNLDKKQFIESQVKEFARESNLPYRRPS</sequence>
<organism evidence="1 2">
    <name type="scientific">Aureococcus anophagefferens</name>
    <name type="common">Harmful bloom alga</name>
    <dbReference type="NCBI Taxonomy" id="44056"/>
    <lineage>
        <taxon>Eukaryota</taxon>
        <taxon>Sar</taxon>
        <taxon>Stramenopiles</taxon>
        <taxon>Ochrophyta</taxon>
        <taxon>Pelagophyceae</taxon>
        <taxon>Pelagomonadales</taxon>
        <taxon>Pelagomonadaceae</taxon>
        <taxon>Aureococcus</taxon>
    </lineage>
</organism>
<protein>
    <submittedName>
        <fullName evidence="1">Uncharacterized protein</fullName>
    </submittedName>
</protein>
<dbReference type="EMBL" id="JBBJCI010000081">
    <property type="protein sequence ID" value="KAK7249182.1"/>
    <property type="molecule type" value="Genomic_DNA"/>
</dbReference>
<proteinExistence type="predicted"/>
<accession>A0ABR1G822</accession>
<name>A0ABR1G822_AURAN</name>
<evidence type="ECO:0000313" key="1">
    <source>
        <dbReference type="EMBL" id="KAK7249182.1"/>
    </source>
</evidence>
<comment type="caution">
    <text evidence="1">The sequence shown here is derived from an EMBL/GenBank/DDBJ whole genome shotgun (WGS) entry which is preliminary data.</text>
</comment>
<keyword evidence="2" id="KW-1185">Reference proteome</keyword>
<reference evidence="1 2" key="1">
    <citation type="submission" date="2024-03" db="EMBL/GenBank/DDBJ databases">
        <title>Aureococcus anophagefferens CCMP1851 and Kratosvirus quantuckense: Draft genome of a second virus-susceptible host strain in the model system.</title>
        <authorList>
            <person name="Chase E."/>
            <person name="Truchon A.R."/>
            <person name="Schepens W."/>
            <person name="Wilhelm S.W."/>
        </authorList>
    </citation>
    <scope>NUCLEOTIDE SEQUENCE [LARGE SCALE GENOMIC DNA]</scope>
    <source>
        <strain evidence="1 2">CCMP1851</strain>
    </source>
</reference>
<gene>
    <name evidence="1" type="ORF">SO694_00046014</name>
</gene>
<evidence type="ECO:0000313" key="2">
    <source>
        <dbReference type="Proteomes" id="UP001363151"/>
    </source>
</evidence>
<dbReference type="KEGG" id="aaf:AURANDRAFT_61980"/>
<dbReference type="Proteomes" id="UP001363151">
    <property type="component" value="Unassembled WGS sequence"/>
</dbReference>